<protein>
    <submittedName>
        <fullName evidence="2">DUF5130 family protein</fullName>
    </submittedName>
</protein>
<gene>
    <name evidence="2" type="ORF">FE263_18305</name>
</gene>
<keyword evidence="3" id="KW-1185">Reference proteome</keyword>
<feature type="domain" description="TPM" evidence="1">
    <location>
        <begin position="26"/>
        <end position="103"/>
    </location>
</feature>
<reference evidence="2 3" key="1">
    <citation type="submission" date="2019-05" db="EMBL/GenBank/DDBJ databases">
        <authorList>
            <person name="Pankratov T."/>
            <person name="Grouzdev D."/>
        </authorList>
    </citation>
    <scope>NUCLEOTIDE SEQUENCE [LARGE SCALE GENOMIC DNA]</scope>
    <source>
        <strain evidence="2 3">KEBCLARHB70R</strain>
    </source>
</reference>
<dbReference type="AlphaFoldDB" id="A0A5R9J701"/>
<comment type="caution">
    <text evidence="2">The sequence shown here is derived from an EMBL/GenBank/DDBJ whole genome shotgun (WGS) entry which is preliminary data.</text>
</comment>
<proteinExistence type="predicted"/>
<evidence type="ECO:0000313" key="2">
    <source>
        <dbReference type="EMBL" id="TLU71126.1"/>
    </source>
</evidence>
<dbReference type="PANTHER" id="PTHR30373:SF8">
    <property type="entry name" value="BLL7265 PROTEIN"/>
    <property type="match status" value="1"/>
</dbReference>
<accession>A0A5R9J701</accession>
<dbReference type="OrthoDB" id="5825388at2"/>
<dbReference type="Gene3D" id="3.10.310.50">
    <property type="match status" value="1"/>
</dbReference>
<dbReference type="PANTHER" id="PTHR30373">
    <property type="entry name" value="UPF0603 PROTEIN YGCG"/>
    <property type="match status" value="1"/>
</dbReference>
<dbReference type="EMBL" id="VCDI01000008">
    <property type="protein sequence ID" value="TLU71126.1"/>
    <property type="molecule type" value="Genomic_DNA"/>
</dbReference>
<sequence>MAMALSLPSLRFRIVPREARHNYAHAEAMRQFFAQGIDKTEHRTGVLIFVSASERYVEVVADAGINDKVSSDVWAEAVHALVVAIKGGRSADGFVAAVTRCGAVLAEHFPPGALKRDELPDKLLEI</sequence>
<dbReference type="Pfam" id="PF04536">
    <property type="entry name" value="TPM_phosphatase"/>
    <property type="match status" value="1"/>
</dbReference>
<name>A0A5R9J701_9PROT</name>
<evidence type="ECO:0000259" key="1">
    <source>
        <dbReference type="Pfam" id="PF04536"/>
    </source>
</evidence>
<dbReference type="InterPro" id="IPR007621">
    <property type="entry name" value="TPM_dom"/>
</dbReference>
<dbReference type="Proteomes" id="UP000305654">
    <property type="component" value="Unassembled WGS sequence"/>
</dbReference>
<organism evidence="2 3">
    <name type="scientific">Lichenicoccus roseus</name>
    <dbReference type="NCBI Taxonomy" id="2683649"/>
    <lineage>
        <taxon>Bacteria</taxon>
        <taxon>Pseudomonadati</taxon>
        <taxon>Pseudomonadota</taxon>
        <taxon>Alphaproteobacteria</taxon>
        <taxon>Acetobacterales</taxon>
        <taxon>Acetobacteraceae</taxon>
        <taxon>Lichenicoccus</taxon>
    </lineage>
</organism>
<evidence type="ECO:0000313" key="3">
    <source>
        <dbReference type="Proteomes" id="UP000305654"/>
    </source>
</evidence>